<dbReference type="Proteomes" id="UP000269221">
    <property type="component" value="Unassembled WGS sequence"/>
</dbReference>
<accession>A0A3M0K9U0</accession>
<dbReference type="EMBL" id="QRBI01000112">
    <property type="protein sequence ID" value="RMC09946.1"/>
    <property type="molecule type" value="Genomic_DNA"/>
</dbReference>
<evidence type="ECO:0000313" key="2">
    <source>
        <dbReference type="Proteomes" id="UP000269221"/>
    </source>
</evidence>
<sequence>MANGKGLPPVGNDILGLFSSVSRSPHHRGESVDSDMHIVEPAKLGNLGDISLPNLQGPKASGFYFLLAKVQQARDNHHTTRQCHRPQLASAVTVSSSIVDSWHREGKFRSVIGMQRNCKEEILQIHDEDRLICGKHGGQRSTSLRHPHAFHHGIDLSEVL</sequence>
<evidence type="ECO:0000313" key="1">
    <source>
        <dbReference type="EMBL" id="RMC09946.1"/>
    </source>
</evidence>
<keyword evidence="2" id="KW-1185">Reference proteome</keyword>
<protein>
    <submittedName>
        <fullName evidence="1">Uncharacterized protein</fullName>
    </submittedName>
</protein>
<proteinExistence type="predicted"/>
<organism evidence="1 2">
    <name type="scientific">Hirundo rustica rustica</name>
    <dbReference type="NCBI Taxonomy" id="333673"/>
    <lineage>
        <taxon>Eukaryota</taxon>
        <taxon>Metazoa</taxon>
        <taxon>Chordata</taxon>
        <taxon>Craniata</taxon>
        <taxon>Vertebrata</taxon>
        <taxon>Euteleostomi</taxon>
        <taxon>Archelosauria</taxon>
        <taxon>Archosauria</taxon>
        <taxon>Dinosauria</taxon>
        <taxon>Saurischia</taxon>
        <taxon>Theropoda</taxon>
        <taxon>Coelurosauria</taxon>
        <taxon>Aves</taxon>
        <taxon>Neognathae</taxon>
        <taxon>Neoaves</taxon>
        <taxon>Telluraves</taxon>
        <taxon>Australaves</taxon>
        <taxon>Passeriformes</taxon>
        <taxon>Sylvioidea</taxon>
        <taxon>Hirundinidae</taxon>
        <taxon>Hirundo</taxon>
    </lineage>
</organism>
<reference evidence="1 2" key="1">
    <citation type="submission" date="2018-07" db="EMBL/GenBank/DDBJ databases">
        <title>A high quality draft genome assembly of the barn swallow (H. rustica rustica).</title>
        <authorList>
            <person name="Formenti G."/>
            <person name="Chiara M."/>
            <person name="Poveda L."/>
            <person name="Francoijs K.-J."/>
            <person name="Bonisoli-Alquati A."/>
            <person name="Canova L."/>
            <person name="Gianfranceschi L."/>
            <person name="Horner D.S."/>
            <person name="Saino N."/>
        </authorList>
    </citation>
    <scope>NUCLEOTIDE SEQUENCE [LARGE SCALE GENOMIC DNA]</scope>
    <source>
        <strain evidence="1">Chelidonia</strain>
        <tissue evidence="1">Blood</tissue>
    </source>
</reference>
<dbReference type="AlphaFoldDB" id="A0A3M0K9U0"/>
<comment type="caution">
    <text evidence="1">The sequence shown here is derived from an EMBL/GenBank/DDBJ whole genome shotgun (WGS) entry which is preliminary data.</text>
</comment>
<name>A0A3M0K9U0_HIRRU</name>
<gene>
    <name evidence="1" type="ORF">DUI87_12733</name>
</gene>